<sequence length="113" mass="12784">MVKFMVEEIQKLNSEKQTVRVESNDPLTTLIKEVKEMKRDIADIRSVQSNDDHVQQLDSHPNGVLFSSTSKQFQQDQNTPSTTLNNDALSIHSNSSILNNNRPQTVFLPTSTN</sequence>
<feature type="non-terminal residue" evidence="2">
    <location>
        <position position="113"/>
    </location>
</feature>
<proteinExistence type="predicted"/>
<evidence type="ECO:0000256" key="1">
    <source>
        <dbReference type="SAM" id="MobiDB-lite"/>
    </source>
</evidence>
<comment type="caution">
    <text evidence="2">The sequence shown here is derived from an EMBL/GenBank/DDBJ whole genome shotgun (WGS) entry which is preliminary data.</text>
</comment>
<keyword evidence="3" id="KW-1185">Reference proteome</keyword>
<organism evidence="2 3">
    <name type="scientific">Adineta ricciae</name>
    <name type="common">Rotifer</name>
    <dbReference type="NCBI Taxonomy" id="249248"/>
    <lineage>
        <taxon>Eukaryota</taxon>
        <taxon>Metazoa</taxon>
        <taxon>Spiralia</taxon>
        <taxon>Gnathifera</taxon>
        <taxon>Rotifera</taxon>
        <taxon>Eurotatoria</taxon>
        <taxon>Bdelloidea</taxon>
        <taxon>Adinetida</taxon>
        <taxon>Adinetidae</taxon>
        <taxon>Adineta</taxon>
    </lineage>
</organism>
<evidence type="ECO:0000313" key="2">
    <source>
        <dbReference type="EMBL" id="CAF1691639.1"/>
    </source>
</evidence>
<dbReference type="EMBL" id="CAJNOR010021895">
    <property type="protein sequence ID" value="CAF1691639.1"/>
    <property type="molecule type" value="Genomic_DNA"/>
</dbReference>
<feature type="region of interest" description="Disordered" evidence="1">
    <location>
        <begin position="94"/>
        <end position="113"/>
    </location>
</feature>
<feature type="compositionally biased region" description="Polar residues" evidence="1">
    <location>
        <begin position="102"/>
        <end position="113"/>
    </location>
</feature>
<reference evidence="2" key="1">
    <citation type="submission" date="2021-02" db="EMBL/GenBank/DDBJ databases">
        <authorList>
            <person name="Nowell W R."/>
        </authorList>
    </citation>
    <scope>NUCLEOTIDE SEQUENCE</scope>
</reference>
<gene>
    <name evidence="2" type="ORF">XAT740_LOCUS64286</name>
</gene>
<dbReference type="AlphaFoldDB" id="A0A816HU18"/>
<evidence type="ECO:0000313" key="3">
    <source>
        <dbReference type="Proteomes" id="UP000663828"/>
    </source>
</evidence>
<accession>A0A816HU18</accession>
<protein>
    <submittedName>
        <fullName evidence="2">Uncharacterized protein</fullName>
    </submittedName>
</protein>
<name>A0A816HU18_ADIRI</name>
<dbReference type="Proteomes" id="UP000663828">
    <property type="component" value="Unassembled WGS sequence"/>
</dbReference>